<organism evidence="3 4">
    <name type="scientific">Polarella glacialis</name>
    <name type="common">Dinoflagellate</name>
    <dbReference type="NCBI Taxonomy" id="89957"/>
    <lineage>
        <taxon>Eukaryota</taxon>
        <taxon>Sar</taxon>
        <taxon>Alveolata</taxon>
        <taxon>Dinophyceae</taxon>
        <taxon>Suessiales</taxon>
        <taxon>Suessiaceae</taxon>
        <taxon>Polarella</taxon>
    </lineage>
</organism>
<dbReference type="EMBL" id="CAJNNV010011862">
    <property type="protein sequence ID" value="CAE8600130.1"/>
    <property type="molecule type" value="Genomic_DNA"/>
</dbReference>
<keyword evidence="1" id="KW-1133">Transmembrane helix</keyword>
<name>A0A813HTN8_POLGL</name>
<sequence length="146" mass="14790">MPEQGVSMLFRDVRAEEKAEFSVVVCSCSAEPKMSAMLAAMEGGGSCTDAVKSGGDLDLCNVTGSCKDVPKQGLDHMTSESQCQGLLSQLNASLTPSARLCTMSWISGKEGATTTAPGSPTASISAAAGLAMMPATLVVLAVIVAA</sequence>
<evidence type="ECO:0000313" key="4">
    <source>
        <dbReference type="Proteomes" id="UP000654075"/>
    </source>
</evidence>
<protein>
    <submittedName>
        <fullName evidence="3">Uncharacterized protein</fullName>
    </submittedName>
</protein>
<accession>A0A813HTN8</accession>
<dbReference type="Proteomes" id="UP000654075">
    <property type="component" value="Unassembled WGS sequence"/>
</dbReference>
<dbReference type="AlphaFoldDB" id="A0A813HTN8"/>
<comment type="caution">
    <text evidence="3">The sequence shown here is derived from an EMBL/GenBank/DDBJ whole genome shotgun (WGS) entry which is preliminary data.</text>
</comment>
<keyword evidence="4" id="KW-1185">Reference proteome</keyword>
<evidence type="ECO:0000256" key="1">
    <source>
        <dbReference type="SAM" id="Phobius"/>
    </source>
</evidence>
<keyword evidence="1" id="KW-0812">Transmembrane</keyword>
<keyword evidence="1" id="KW-0472">Membrane</keyword>
<feature type="transmembrane region" description="Helical" evidence="1">
    <location>
        <begin position="124"/>
        <end position="145"/>
    </location>
</feature>
<evidence type="ECO:0000313" key="3">
    <source>
        <dbReference type="EMBL" id="CAE8641524.1"/>
    </source>
</evidence>
<proteinExistence type="predicted"/>
<dbReference type="EMBL" id="CAJNNV010032924">
    <property type="protein sequence ID" value="CAE8641524.1"/>
    <property type="molecule type" value="Genomic_DNA"/>
</dbReference>
<reference evidence="3" key="1">
    <citation type="submission" date="2021-02" db="EMBL/GenBank/DDBJ databases">
        <authorList>
            <person name="Dougan E. K."/>
            <person name="Rhodes N."/>
            <person name="Thang M."/>
            <person name="Chan C."/>
        </authorList>
    </citation>
    <scope>NUCLEOTIDE SEQUENCE</scope>
</reference>
<evidence type="ECO:0000313" key="2">
    <source>
        <dbReference type="EMBL" id="CAE8600130.1"/>
    </source>
</evidence>
<gene>
    <name evidence="2" type="ORF">PGLA1383_LOCUS18465</name>
    <name evidence="3" type="ORF">PGLA1383_LOCUS56151</name>
</gene>